<dbReference type="GO" id="GO:0009117">
    <property type="term" value="P:nucleotide metabolic process"/>
    <property type="evidence" value="ECO:0007669"/>
    <property type="project" value="UniProtKB-KW"/>
</dbReference>
<dbReference type="NCBIfam" id="NF006846">
    <property type="entry name" value="PRK09358.1-1"/>
    <property type="match status" value="1"/>
</dbReference>
<evidence type="ECO:0000259" key="10">
    <source>
        <dbReference type="Pfam" id="PF00962"/>
    </source>
</evidence>
<dbReference type="GO" id="GO:0005829">
    <property type="term" value="C:cytosol"/>
    <property type="evidence" value="ECO:0007669"/>
    <property type="project" value="TreeGrafter"/>
</dbReference>
<keyword evidence="5 9" id="KW-0546">Nucleotide metabolism</keyword>
<dbReference type="GO" id="GO:0046936">
    <property type="term" value="F:2'-deoxyadenosine deaminase activity"/>
    <property type="evidence" value="ECO:0007669"/>
    <property type="project" value="RHEA"/>
</dbReference>
<comment type="catalytic activity">
    <reaction evidence="8">
        <text>2'-deoxyadenosine + H2O + H(+) = 2'-deoxyinosine + NH4(+)</text>
        <dbReference type="Rhea" id="RHEA:28190"/>
        <dbReference type="ChEBI" id="CHEBI:15377"/>
        <dbReference type="ChEBI" id="CHEBI:15378"/>
        <dbReference type="ChEBI" id="CHEBI:17256"/>
        <dbReference type="ChEBI" id="CHEBI:28938"/>
        <dbReference type="ChEBI" id="CHEBI:28997"/>
        <dbReference type="EC" id="3.5.4.4"/>
    </reaction>
    <physiologicalReaction direction="left-to-right" evidence="8">
        <dbReference type="Rhea" id="RHEA:28191"/>
    </physiologicalReaction>
</comment>
<dbReference type="AlphaFoldDB" id="A0A1M5Q144"/>
<dbReference type="Pfam" id="PF00962">
    <property type="entry name" value="A_deaminase"/>
    <property type="match status" value="1"/>
</dbReference>
<feature type="binding site" evidence="9">
    <location>
        <position position="11"/>
    </location>
    <ligand>
        <name>Zn(2+)</name>
        <dbReference type="ChEBI" id="CHEBI:29105"/>
        <note>catalytic</note>
    </ligand>
</feature>
<dbReference type="InterPro" id="IPR001365">
    <property type="entry name" value="A_deaminase_dom"/>
</dbReference>
<keyword evidence="4 9" id="KW-0862">Zinc</keyword>
<dbReference type="GO" id="GO:0043103">
    <property type="term" value="P:hypoxanthine salvage"/>
    <property type="evidence" value="ECO:0007669"/>
    <property type="project" value="TreeGrafter"/>
</dbReference>
<name>A0A1M5Q144_9ALTE</name>
<feature type="binding site" evidence="9">
    <location>
        <position position="13"/>
    </location>
    <ligand>
        <name>substrate</name>
    </ligand>
</feature>
<organism evidence="11 12">
    <name type="scientific">Marisediminitalea aggregata</name>
    <dbReference type="NCBI Taxonomy" id="634436"/>
    <lineage>
        <taxon>Bacteria</taxon>
        <taxon>Pseudomonadati</taxon>
        <taxon>Pseudomonadota</taxon>
        <taxon>Gammaproteobacteria</taxon>
        <taxon>Alteromonadales</taxon>
        <taxon>Alteromonadaceae</taxon>
        <taxon>Marisediminitalea</taxon>
    </lineage>
</organism>
<dbReference type="GO" id="GO:0006154">
    <property type="term" value="P:adenosine catabolic process"/>
    <property type="evidence" value="ECO:0007669"/>
    <property type="project" value="TreeGrafter"/>
</dbReference>
<sequence length="332" mass="36117">MNPRIPKVDLHRHLDGNIRPATIWELAQLHQLSLPASSAEGLIPFCQIQDKTSDLLAFLAKLDCGVSVLANTDACHRIAYENVEDAHREGLDYVELRFSPYYMAQAHQLHIADVVEAVVQGCKDGERDFGVKVNLIGILSRTFGTDACSLELAGLIAHKSDITALDLAGDELGFPAPLFVEHFKQARDAGWHITVHAGEADGPQSIWNAIELLGAQRIGHGVAARHDDKLMAYLAEHAVGIEACPTSNYQTATVTDTANHPMKTFLDAGLAVTLNTDDPGVSAIDLAHEYRVAASVINLSQNELDAVQRNAVEQAFLSDTDKQQLFEKAASR</sequence>
<feature type="site" description="Important for catalytic activity" evidence="9">
    <location>
        <position position="220"/>
    </location>
</feature>
<evidence type="ECO:0000256" key="4">
    <source>
        <dbReference type="ARBA" id="ARBA00022833"/>
    </source>
</evidence>
<comment type="similarity">
    <text evidence="9">Belongs to the metallo-dependent hydrolases superfamily. Adenosine and AMP deaminases family. Adenosine deaminase subfamily.</text>
</comment>
<dbReference type="InterPro" id="IPR028893">
    <property type="entry name" value="A_deaminase"/>
</dbReference>
<evidence type="ECO:0000313" key="12">
    <source>
        <dbReference type="Proteomes" id="UP000184520"/>
    </source>
</evidence>
<dbReference type="PANTHER" id="PTHR11409">
    <property type="entry name" value="ADENOSINE DEAMINASE"/>
    <property type="match status" value="1"/>
</dbReference>
<evidence type="ECO:0000256" key="2">
    <source>
        <dbReference type="ARBA" id="ARBA00022723"/>
    </source>
</evidence>
<feature type="active site" description="Proton donor" evidence="9">
    <location>
        <position position="199"/>
    </location>
</feature>
<feature type="binding site" evidence="9">
    <location>
        <position position="169"/>
    </location>
    <ligand>
        <name>substrate</name>
    </ligand>
</feature>
<feature type="binding site" evidence="9">
    <location>
        <position position="196"/>
    </location>
    <ligand>
        <name>Zn(2+)</name>
        <dbReference type="ChEBI" id="CHEBI:29105"/>
        <note>catalytic</note>
    </ligand>
</feature>
<evidence type="ECO:0000256" key="9">
    <source>
        <dbReference type="HAMAP-Rule" id="MF_00540"/>
    </source>
</evidence>
<accession>A0A1M5Q144</accession>
<dbReference type="GO" id="GO:0009168">
    <property type="term" value="P:purine ribonucleoside monophosphate biosynthetic process"/>
    <property type="evidence" value="ECO:0007669"/>
    <property type="project" value="UniProtKB-UniRule"/>
</dbReference>
<dbReference type="GO" id="GO:0008270">
    <property type="term" value="F:zinc ion binding"/>
    <property type="evidence" value="ECO:0007669"/>
    <property type="project" value="UniProtKB-UniRule"/>
</dbReference>
<dbReference type="Gene3D" id="3.20.20.140">
    <property type="entry name" value="Metal-dependent hydrolases"/>
    <property type="match status" value="1"/>
</dbReference>
<gene>
    <name evidence="9" type="primary">add</name>
    <name evidence="11" type="ORF">SAMN05216361_3684</name>
</gene>
<evidence type="ECO:0000256" key="6">
    <source>
        <dbReference type="ARBA" id="ARBA00031852"/>
    </source>
</evidence>
<feature type="binding site" evidence="9">
    <location>
        <position position="13"/>
    </location>
    <ligand>
        <name>Zn(2+)</name>
        <dbReference type="ChEBI" id="CHEBI:29105"/>
        <note>catalytic</note>
    </ligand>
</feature>
<proteinExistence type="inferred from homology"/>
<keyword evidence="12" id="KW-1185">Reference proteome</keyword>
<evidence type="ECO:0000256" key="1">
    <source>
        <dbReference type="ARBA" id="ARBA00012784"/>
    </source>
</evidence>
<evidence type="ECO:0000256" key="7">
    <source>
        <dbReference type="ARBA" id="ARBA00047989"/>
    </source>
</evidence>
<evidence type="ECO:0000256" key="3">
    <source>
        <dbReference type="ARBA" id="ARBA00022801"/>
    </source>
</evidence>
<dbReference type="PANTHER" id="PTHR11409:SF43">
    <property type="entry name" value="ADENOSINE DEAMINASE"/>
    <property type="match status" value="1"/>
</dbReference>
<dbReference type="FunFam" id="3.20.20.140:FF:000009">
    <property type="entry name" value="Adenosine deaminase"/>
    <property type="match status" value="1"/>
</dbReference>
<dbReference type="OrthoDB" id="105475at2"/>
<keyword evidence="2 9" id="KW-0479">Metal-binding</keyword>
<feature type="binding site" evidence="9">
    <location>
        <position position="278"/>
    </location>
    <ligand>
        <name>substrate</name>
    </ligand>
</feature>
<dbReference type="SUPFAM" id="SSF51556">
    <property type="entry name" value="Metallo-dependent hydrolases"/>
    <property type="match status" value="1"/>
</dbReference>
<feature type="binding site" evidence="9">
    <location>
        <position position="15"/>
    </location>
    <ligand>
        <name>substrate</name>
    </ligand>
</feature>
<dbReference type="RefSeq" id="WP_073324634.1">
    <property type="nucleotide sequence ID" value="NZ_FQWD01000006.1"/>
</dbReference>
<comment type="function">
    <text evidence="9">Catalyzes the hydrolytic deamination of adenosine and 2-deoxyadenosine.</text>
</comment>
<dbReference type="STRING" id="634436.SAMN05216361_3684"/>
<dbReference type="GO" id="GO:0004000">
    <property type="term" value="F:adenosine deaminase activity"/>
    <property type="evidence" value="ECO:0007669"/>
    <property type="project" value="UniProtKB-UniRule"/>
</dbReference>
<dbReference type="InterPro" id="IPR032466">
    <property type="entry name" value="Metal_Hydrolase"/>
</dbReference>
<reference evidence="12" key="1">
    <citation type="submission" date="2016-11" db="EMBL/GenBank/DDBJ databases">
        <authorList>
            <person name="Varghese N."/>
            <person name="Submissions S."/>
        </authorList>
    </citation>
    <scope>NUCLEOTIDE SEQUENCE [LARGE SCALE GENOMIC DNA]</scope>
    <source>
        <strain evidence="12">CGMCC 1.8995</strain>
    </source>
</reference>
<feature type="domain" description="Adenosine deaminase" evidence="10">
    <location>
        <begin position="6"/>
        <end position="328"/>
    </location>
</feature>
<evidence type="ECO:0000256" key="8">
    <source>
        <dbReference type="ARBA" id="ARBA00049213"/>
    </source>
</evidence>
<evidence type="ECO:0000256" key="5">
    <source>
        <dbReference type="ARBA" id="ARBA00023080"/>
    </source>
</evidence>
<dbReference type="EMBL" id="FQWD01000006">
    <property type="protein sequence ID" value="SHH07439.1"/>
    <property type="molecule type" value="Genomic_DNA"/>
</dbReference>
<feature type="binding site" evidence="9">
    <location>
        <position position="277"/>
    </location>
    <ligand>
        <name>Zn(2+)</name>
        <dbReference type="ChEBI" id="CHEBI:29105"/>
        <note>catalytic</note>
    </ligand>
</feature>
<dbReference type="Proteomes" id="UP000184520">
    <property type="component" value="Unassembled WGS sequence"/>
</dbReference>
<dbReference type="InterPro" id="IPR006330">
    <property type="entry name" value="Ado/ade_deaminase"/>
</dbReference>
<evidence type="ECO:0000313" key="11">
    <source>
        <dbReference type="EMBL" id="SHH07439.1"/>
    </source>
</evidence>
<dbReference type="GO" id="GO:0046103">
    <property type="term" value="P:inosine biosynthetic process"/>
    <property type="evidence" value="ECO:0007669"/>
    <property type="project" value="TreeGrafter"/>
</dbReference>
<dbReference type="HAMAP" id="MF_00540">
    <property type="entry name" value="A_deaminase"/>
    <property type="match status" value="1"/>
</dbReference>
<dbReference type="NCBIfam" id="TIGR01430">
    <property type="entry name" value="aden_deam"/>
    <property type="match status" value="1"/>
</dbReference>
<protein>
    <recommendedName>
        <fullName evidence="1 9">Adenosine deaminase</fullName>
        <ecNumber evidence="1 9">3.5.4.4</ecNumber>
    </recommendedName>
    <alternativeName>
        <fullName evidence="6 9">Adenosine aminohydrolase</fullName>
    </alternativeName>
</protein>
<comment type="cofactor">
    <cofactor evidence="9">
        <name>Zn(2+)</name>
        <dbReference type="ChEBI" id="CHEBI:29105"/>
    </cofactor>
    <text evidence="9">Binds 1 zinc ion per subunit.</text>
</comment>
<comment type="catalytic activity">
    <reaction evidence="7">
        <text>adenosine + H2O + H(+) = inosine + NH4(+)</text>
        <dbReference type="Rhea" id="RHEA:24408"/>
        <dbReference type="ChEBI" id="CHEBI:15377"/>
        <dbReference type="ChEBI" id="CHEBI:15378"/>
        <dbReference type="ChEBI" id="CHEBI:16335"/>
        <dbReference type="ChEBI" id="CHEBI:17596"/>
        <dbReference type="ChEBI" id="CHEBI:28938"/>
        <dbReference type="EC" id="3.5.4.4"/>
    </reaction>
    <physiologicalReaction direction="left-to-right" evidence="7">
        <dbReference type="Rhea" id="RHEA:24409"/>
    </physiologicalReaction>
</comment>
<keyword evidence="3 9" id="KW-0378">Hydrolase</keyword>
<dbReference type="EC" id="3.5.4.4" evidence="1 9"/>